<dbReference type="InterPro" id="IPR025586">
    <property type="entry name" value="PcfJ"/>
</dbReference>
<dbReference type="EMBL" id="SBII01000008">
    <property type="protein sequence ID" value="RWW99749.1"/>
    <property type="molecule type" value="Genomic_DNA"/>
</dbReference>
<organism evidence="1 2">
    <name type="scientific">Flavobacterium cerinum</name>
    <dbReference type="NCBI Taxonomy" id="2502784"/>
    <lineage>
        <taxon>Bacteria</taxon>
        <taxon>Pseudomonadati</taxon>
        <taxon>Bacteroidota</taxon>
        <taxon>Flavobacteriia</taxon>
        <taxon>Flavobacteriales</taxon>
        <taxon>Flavobacteriaceae</taxon>
        <taxon>Flavobacterium</taxon>
    </lineage>
</organism>
<evidence type="ECO:0000313" key="1">
    <source>
        <dbReference type="EMBL" id="RWW99749.1"/>
    </source>
</evidence>
<evidence type="ECO:0000313" key="2">
    <source>
        <dbReference type="Proteomes" id="UP000287527"/>
    </source>
</evidence>
<dbReference type="Pfam" id="PF14284">
    <property type="entry name" value="PcfJ"/>
    <property type="match status" value="1"/>
</dbReference>
<name>A0A3S4T0T2_9FLAO</name>
<dbReference type="Proteomes" id="UP000287527">
    <property type="component" value="Unassembled WGS sequence"/>
</dbReference>
<sequence>METQAVAIAVNNRASVFEALVERTFREQNTFQGFEGTIESVLRVHFSRMSAQNHVWKRETFRDLLLMFYAKKCYTVLRNPAYIEVLANISAFGNKTVRDITSWKKDSLTAEGQLSSIIRHCFAQFEVPAFMENAFGDESKVQMLWYIQLGRGDSVQQLSAFPVAFTKRMAHEFRSTIRDCSIPKAIRRAQALGYNATVNRADAIAWSTLSDSFENEAFYSTVVQFMANVTDDVTFDKLQGVLEFIASEKAASAAYSMKGRTWGALVRQSAEWHIQMAKKREAEGFSEWKLAPISNYVVDEGDCVIKIVQLTTSLALYEEGCEMSHCVADYDVDCAEGINAIFSVRRFTKGETAFETLATLEVFLRGMEIVEAKGRFNEMICETSHQIIREWALRERLALCYDFITSAQMAAMQAAVPAFPGVGNEQEIQLNNYARALEERPAYRNTNDSSGWDTKTICMIIFIAVKILIAFSRCSN</sequence>
<dbReference type="AlphaFoldDB" id="A0A3S4T0T2"/>
<comment type="caution">
    <text evidence="1">The sequence shown here is derived from an EMBL/GenBank/DDBJ whole genome shotgun (WGS) entry which is preliminary data.</text>
</comment>
<proteinExistence type="predicted"/>
<gene>
    <name evidence="1" type="ORF">EPI11_12420</name>
</gene>
<reference evidence="1 2" key="1">
    <citation type="submission" date="2019-01" db="EMBL/GenBank/DDBJ databases">
        <title>Flavobacterium sp. nov.,isolated from freshwater.</title>
        <authorList>
            <person name="Zhang R."/>
            <person name="Du Z.-J."/>
        </authorList>
    </citation>
    <scope>NUCLEOTIDE SEQUENCE [LARGE SCALE GENOMIC DNA]</scope>
    <source>
        <strain evidence="1 2">1E403</strain>
    </source>
</reference>
<dbReference type="OrthoDB" id="8866982at2"/>
<accession>A0A3S4T0T2</accession>
<dbReference type="RefSeq" id="WP_128390299.1">
    <property type="nucleotide sequence ID" value="NZ_SBII01000008.1"/>
</dbReference>
<protein>
    <submittedName>
        <fullName evidence="1">Uncharacterized protein</fullName>
    </submittedName>
</protein>
<keyword evidence="2" id="KW-1185">Reference proteome</keyword>